<gene>
    <name evidence="1" type="ORF">ACFQB0_04725</name>
</gene>
<proteinExistence type="predicted"/>
<dbReference type="InterPro" id="IPR019719">
    <property type="entry name" value="DUF2599"/>
</dbReference>
<dbReference type="Pfam" id="PF10783">
    <property type="entry name" value="DUF2599"/>
    <property type="match status" value="1"/>
</dbReference>
<accession>A0ABW1VEI2</accession>
<dbReference type="RefSeq" id="WP_386728201.1">
    <property type="nucleotide sequence ID" value="NZ_JBHSTP010000001.1"/>
</dbReference>
<protein>
    <submittedName>
        <fullName evidence="1">DUF2599 domain-containing protein</fullName>
    </submittedName>
</protein>
<name>A0ABW1VEI2_9MICO</name>
<evidence type="ECO:0000313" key="2">
    <source>
        <dbReference type="Proteomes" id="UP001596306"/>
    </source>
</evidence>
<comment type="caution">
    <text evidence="1">The sequence shown here is derived from an EMBL/GenBank/DDBJ whole genome shotgun (WGS) entry which is preliminary data.</text>
</comment>
<sequence>MPEFAGCFQRSGRKEWGSAYLRTKLKYMAGIAAVAVMTAGLAAPASATESELDVLAAIQEAAPEVLEAVADVPTDAAGDVAVEVEATGTTTPVEIPVDPSEGIALGEGDEVIQIGLPNADDADNAVVEAPGVVSYDNGDGSTTVPVVKDDGSVQITTVIVSADAPTRYEYPLHTPEGATVTLDDATGAISFTAAEGTWIGGIAPAWAKDANGIDVPSRYELDGNTLTQVVEHDNESAYPVVADPWAGQQLISQAWVSSHSRGWVVNVNPTWWGRFYSGGVHLTAHWQELQNRLQTNVWRLTSTIREQFYCHVIGNLAEPGTYNMESWRPYKSWSSQLNLWDRCNP</sequence>
<evidence type="ECO:0000313" key="1">
    <source>
        <dbReference type="EMBL" id="MFC6355411.1"/>
    </source>
</evidence>
<reference evidence="2" key="1">
    <citation type="journal article" date="2019" name="Int. J. Syst. Evol. Microbiol.">
        <title>The Global Catalogue of Microorganisms (GCM) 10K type strain sequencing project: providing services to taxonomists for standard genome sequencing and annotation.</title>
        <authorList>
            <consortium name="The Broad Institute Genomics Platform"/>
            <consortium name="The Broad Institute Genome Sequencing Center for Infectious Disease"/>
            <person name="Wu L."/>
            <person name="Ma J."/>
        </authorList>
    </citation>
    <scope>NUCLEOTIDE SEQUENCE [LARGE SCALE GENOMIC DNA]</scope>
    <source>
        <strain evidence="2">CCUG 43304</strain>
    </source>
</reference>
<organism evidence="1 2">
    <name type="scientific">Luethyella okanaganae</name>
    <dbReference type="NCBI Taxonomy" id="69372"/>
    <lineage>
        <taxon>Bacteria</taxon>
        <taxon>Bacillati</taxon>
        <taxon>Actinomycetota</taxon>
        <taxon>Actinomycetes</taxon>
        <taxon>Micrococcales</taxon>
        <taxon>Microbacteriaceae</taxon>
        <taxon>Luethyella</taxon>
    </lineage>
</organism>
<dbReference type="EMBL" id="JBHSTP010000001">
    <property type="protein sequence ID" value="MFC6355411.1"/>
    <property type="molecule type" value="Genomic_DNA"/>
</dbReference>
<dbReference type="Proteomes" id="UP001596306">
    <property type="component" value="Unassembled WGS sequence"/>
</dbReference>
<keyword evidence="2" id="KW-1185">Reference proteome</keyword>